<evidence type="ECO:0000313" key="5">
    <source>
        <dbReference type="EMBL" id="CAG8584452.1"/>
    </source>
</evidence>
<dbReference type="Pfam" id="PF03330">
    <property type="entry name" value="DPBB_1"/>
    <property type="match status" value="1"/>
</dbReference>
<dbReference type="SUPFAM" id="SSF50685">
    <property type="entry name" value="Barwin-like endoglucanases"/>
    <property type="match status" value="1"/>
</dbReference>
<name>A0A9N9BYM8_9GLOM</name>
<keyword evidence="6" id="KW-1185">Reference proteome</keyword>
<feature type="non-terminal residue" evidence="5">
    <location>
        <position position="216"/>
    </location>
</feature>
<feature type="compositionally biased region" description="Polar residues" evidence="2">
    <location>
        <begin position="181"/>
        <end position="216"/>
    </location>
</feature>
<dbReference type="InterPro" id="IPR009009">
    <property type="entry name" value="RlpA-like_DPBB"/>
</dbReference>
<feature type="domain" description="RlpA-like protein double-psi beta-barrel" evidence="4">
    <location>
        <begin position="41"/>
        <end position="131"/>
    </location>
</feature>
<evidence type="ECO:0000256" key="1">
    <source>
        <dbReference type="ARBA" id="ARBA00022729"/>
    </source>
</evidence>
<gene>
    <name evidence="5" type="ORF">ALEPTO_LOCUS7419</name>
</gene>
<comment type="caution">
    <text evidence="5">The sequence shown here is derived from an EMBL/GenBank/DDBJ whole genome shotgun (WGS) entry which is preliminary data.</text>
</comment>
<evidence type="ECO:0000259" key="4">
    <source>
        <dbReference type="Pfam" id="PF03330"/>
    </source>
</evidence>
<dbReference type="EMBL" id="CAJVPS010003185">
    <property type="protein sequence ID" value="CAG8584452.1"/>
    <property type="molecule type" value="Genomic_DNA"/>
</dbReference>
<dbReference type="Proteomes" id="UP000789508">
    <property type="component" value="Unassembled WGS sequence"/>
</dbReference>
<dbReference type="AlphaFoldDB" id="A0A9N9BYM8"/>
<dbReference type="InterPro" id="IPR051477">
    <property type="entry name" value="Expansin_CellWall"/>
</dbReference>
<sequence length="216" mass="22089">MHGIIKSTTLIITLCFTLFTTTSSSLPIFSLLQKRGFSGVATFYNAGLGACGITNSDSDMIAALNAPQWGNPANPNASPYCGKQAIVTGPKGSVTVTITDKCPTCASGCLDLTPGAFGKIGDPNDGKVPITWDWPSQSSSKPSPSTTSSSSPSSSTDSSKPTSTADPNVSKALYDGIVVSNMPSMPSTTPNSLKNSVVQLSPPSTSNDNTDAAASK</sequence>
<keyword evidence="1 3" id="KW-0732">Signal</keyword>
<reference evidence="5" key="1">
    <citation type="submission" date="2021-06" db="EMBL/GenBank/DDBJ databases">
        <authorList>
            <person name="Kallberg Y."/>
            <person name="Tangrot J."/>
            <person name="Rosling A."/>
        </authorList>
    </citation>
    <scope>NUCLEOTIDE SEQUENCE</scope>
    <source>
        <strain evidence="5">FL130A</strain>
    </source>
</reference>
<dbReference type="CDD" id="cd22272">
    <property type="entry name" value="DPBB_EXLX1-like"/>
    <property type="match status" value="1"/>
</dbReference>
<feature type="compositionally biased region" description="Low complexity" evidence="2">
    <location>
        <begin position="135"/>
        <end position="164"/>
    </location>
</feature>
<organism evidence="5 6">
    <name type="scientific">Ambispora leptoticha</name>
    <dbReference type="NCBI Taxonomy" id="144679"/>
    <lineage>
        <taxon>Eukaryota</taxon>
        <taxon>Fungi</taxon>
        <taxon>Fungi incertae sedis</taxon>
        <taxon>Mucoromycota</taxon>
        <taxon>Glomeromycotina</taxon>
        <taxon>Glomeromycetes</taxon>
        <taxon>Archaeosporales</taxon>
        <taxon>Ambisporaceae</taxon>
        <taxon>Ambispora</taxon>
    </lineage>
</organism>
<evidence type="ECO:0000256" key="2">
    <source>
        <dbReference type="SAM" id="MobiDB-lite"/>
    </source>
</evidence>
<feature type="signal peptide" evidence="3">
    <location>
        <begin position="1"/>
        <end position="24"/>
    </location>
</feature>
<dbReference type="Gene3D" id="2.40.40.10">
    <property type="entry name" value="RlpA-like domain"/>
    <property type="match status" value="1"/>
</dbReference>
<feature type="region of interest" description="Disordered" evidence="2">
    <location>
        <begin position="128"/>
        <end position="216"/>
    </location>
</feature>
<protein>
    <submittedName>
        <fullName evidence="5">5516_t:CDS:1</fullName>
    </submittedName>
</protein>
<dbReference type="InterPro" id="IPR036908">
    <property type="entry name" value="RlpA-like_sf"/>
</dbReference>
<evidence type="ECO:0000256" key="3">
    <source>
        <dbReference type="SAM" id="SignalP"/>
    </source>
</evidence>
<feature type="chain" id="PRO_5040492375" evidence="3">
    <location>
        <begin position="25"/>
        <end position="216"/>
    </location>
</feature>
<dbReference type="PANTHER" id="PTHR31836">
    <property type="match status" value="1"/>
</dbReference>
<evidence type="ECO:0000313" key="6">
    <source>
        <dbReference type="Proteomes" id="UP000789508"/>
    </source>
</evidence>
<dbReference type="OrthoDB" id="623670at2759"/>
<proteinExistence type="predicted"/>
<accession>A0A9N9BYM8</accession>
<dbReference type="PANTHER" id="PTHR31836:SF28">
    <property type="entry name" value="SRCR DOMAIN-CONTAINING PROTEIN-RELATED"/>
    <property type="match status" value="1"/>
</dbReference>